<accession>A0ABP7IKX4</accession>
<dbReference type="Proteomes" id="UP001501624">
    <property type="component" value="Unassembled WGS sequence"/>
</dbReference>
<keyword evidence="2" id="KW-1185">Reference proteome</keyword>
<name>A0ABP7IKX4_9PSEU</name>
<organism evidence="1 2">
    <name type="scientific">Amycolatopsis tucumanensis</name>
    <dbReference type="NCBI Taxonomy" id="401106"/>
    <lineage>
        <taxon>Bacteria</taxon>
        <taxon>Bacillati</taxon>
        <taxon>Actinomycetota</taxon>
        <taxon>Actinomycetes</taxon>
        <taxon>Pseudonocardiales</taxon>
        <taxon>Pseudonocardiaceae</taxon>
        <taxon>Amycolatopsis</taxon>
    </lineage>
</organism>
<dbReference type="EMBL" id="BAABCM010000006">
    <property type="protein sequence ID" value="GAA3820803.1"/>
    <property type="molecule type" value="Genomic_DNA"/>
</dbReference>
<proteinExistence type="predicted"/>
<comment type="caution">
    <text evidence="1">The sequence shown here is derived from an EMBL/GenBank/DDBJ whole genome shotgun (WGS) entry which is preliminary data.</text>
</comment>
<evidence type="ECO:0000313" key="2">
    <source>
        <dbReference type="Proteomes" id="UP001501624"/>
    </source>
</evidence>
<sequence>MLLLLRHVQTPRDSEGPSAAQLTDIRVRGDRRFVRFPVDHVDAARTASRPSLDLTAIGVRERVSWPVRCSAVGQDSITCGDRSRERASRLLNVMLMVGFGQEAISLVGQSCVAV</sequence>
<evidence type="ECO:0000313" key="1">
    <source>
        <dbReference type="EMBL" id="GAA3820803.1"/>
    </source>
</evidence>
<reference evidence="2" key="1">
    <citation type="journal article" date="2019" name="Int. J. Syst. Evol. Microbiol.">
        <title>The Global Catalogue of Microorganisms (GCM) 10K type strain sequencing project: providing services to taxonomists for standard genome sequencing and annotation.</title>
        <authorList>
            <consortium name="The Broad Institute Genomics Platform"/>
            <consortium name="The Broad Institute Genome Sequencing Center for Infectious Disease"/>
            <person name="Wu L."/>
            <person name="Ma J."/>
        </authorList>
    </citation>
    <scope>NUCLEOTIDE SEQUENCE [LARGE SCALE GENOMIC DNA]</scope>
    <source>
        <strain evidence="2">JCM 17017</strain>
    </source>
</reference>
<gene>
    <name evidence="1" type="ORF">GCM10022380_44650</name>
</gene>
<protein>
    <submittedName>
        <fullName evidence="1">Uncharacterized protein</fullName>
    </submittedName>
</protein>